<protein>
    <recommendedName>
        <fullName evidence="1">Nucleotidyltransferase-like domain-containing protein</fullName>
    </recommendedName>
</protein>
<feature type="domain" description="Nucleotidyltransferase-like" evidence="1">
    <location>
        <begin position="111"/>
        <end position="306"/>
    </location>
</feature>
<dbReference type="Pfam" id="PF12281">
    <property type="entry name" value="NTP_transf_8"/>
    <property type="match status" value="1"/>
</dbReference>
<dbReference type="EMBL" id="AP022345">
    <property type="protein sequence ID" value="BBU69346.1"/>
    <property type="molecule type" value="Genomic_DNA"/>
</dbReference>
<proteinExistence type="predicted"/>
<dbReference type="OrthoDB" id="6142474at2"/>
<sequence length="319" mass="36721">MRPLNEQQRLNLIDSSQLYEAYEQARHQSLSHKYGMNWKTARGREYLFRASDATGHGRSLGVRSAETEAIYEAFNAGKIRAEERYKAIKLRIQEQARLNKAVRLGRMPKIVSDILDKLDQSAARNDFRLVGTHALWAYESMAAVQFSKEVLASGDVDLLYDPRKKLSLISKRMDNNGLIGLLRKADKTFEPMKKNGFRAVNDDGFMVDLIIPEREMRDNEIVRFAEDDLCAAEVPSLKWLCNAPVEEIVVIAANGKPVRLRVPDPRAFMVHKAWLSEQINRQPVKKQRDLLQAELVFQALREHLPNYPIQPEHLRYLPK</sequence>
<keyword evidence="3" id="KW-1185">Reference proteome</keyword>
<accession>A0A679I9M1</accession>
<evidence type="ECO:0000259" key="1">
    <source>
        <dbReference type="Pfam" id="PF12281"/>
    </source>
</evidence>
<dbReference type="RefSeq" id="WP_162071321.1">
    <property type="nucleotide sequence ID" value="NZ_AP019011.1"/>
</dbReference>
<dbReference type="InterPro" id="IPR058575">
    <property type="entry name" value="NTP_transf_8_dom"/>
</dbReference>
<evidence type="ECO:0000313" key="2">
    <source>
        <dbReference type="EMBL" id="BBU69346.1"/>
    </source>
</evidence>
<gene>
    <name evidence="2" type="ORF">ICHIAU1_16290</name>
</gene>
<name>A0A679I9M1_9RHOO</name>
<reference evidence="3" key="1">
    <citation type="submission" date="2020-01" db="EMBL/GenBank/DDBJ databases">
        <title>Phosphoaccumulans saitamaens gen. nov., sp. nov., a polyphosphate accumulating bacterium isolated from surface river water.</title>
        <authorList>
            <person name="Watanabe K."/>
            <person name="Suda W."/>
        </authorList>
    </citation>
    <scope>NUCLEOTIDE SEQUENCE [LARGE SCALE GENOMIC DNA]</scope>
    <source>
        <strain evidence="3">ICHIAU1</strain>
    </source>
</reference>
<organism evidence="2 3">
    <name type="scientific">Fluviibacter phosphoraccumulans</name>
    <dbReference type="NCBI Taxonomy" id="1751046"/>
    <lineage>
        <taxon>Bacteria</taxon>
        <taxon>Pseudomonadati</taxon>
        <taxon>Pseudomonadota</taxon>
        <taxon>Betaproteobacteria</taxon>
        <taxon>Rhodocyclales</taxon>
        <taxon>Fluviibacteraceae</taxon>
        <taxon>Fluviibacter</taxon>
    </lineage>
</organism>
<evidence type="ECO:0000313" key="3">
    <source>
        <dbReference type="Proteomes" id="UP000463961"/>
    </source>
</evidence>
<dbReference type="AlphaFoldDB" id="A0A679I9M1"/>
<dbReference type="Proteomes" id="UP000463961">
    <property type="component" value="Chromosome"/>
</dbReference>